<evidence type="ECO:0000313" key="3">
    <source>
        <dbReference type="EnsemblPlants" id="Ma03_p26560.1"/>
    </source>
</evidence>
<dbReference type="AlphaFoldDB" id="A0A804IGK4"/>
<gene>
    <name evidence="2" type="ORF">GSMUA_192030.1</name>
</gene>
<keyword evidence="4" id="KW-1185">Reference proteome</keyword>
<reference evidence="2" key="1">
    <citation type="submission" date="2021-03" db="EMBL/GenBank/DDBJ databases">
        <authorList>
            <consortium name="Genoscope - CEA"/>
            <person name="William W."/>
        </authorList>
    </citation>
    <scope>NUCLEOTIDE SEQUENCE</scope>
    <source>
        <strain evidence="2">Doubled-haploid Pahang</strain>
    </source>
</reference>
<evidence type="ECO:0000313" key="4">
    <source>
        <dbReference type="Proteomes" id="UP000012960"/>
    </source>
</evidence>
<dbReference type="InParanoid" id="A0A804IGK4"/>
<proteinExistence type="predicted"/>
<dbReference type="EMBL" id="HG996468">
    <property type="protein sequence ID" value="CAG1851363.1"/>
    <property type="molecule type" value="Genomic_DNA"/>
</dbReference>
<protein>
    <submittedName>
        <fullName evidence="2">(wild Malaysian banana) hypothetical protein</fullName>
    </submittedName>
</protein>
<evidence type="ECO:0000313" key="2">
    <source>
        <dbReference type="EMBL" id="CAG1851363.1"/>
    </source>
</evidence>
<sequence length="45" mass="4830">MAGKGGKGLLATKTTRQTRTRTRRSRCPALPVPVCSSLLVEFIGN</sequence>
<accession>A0A804IGK4</accession>
<dbReference type="EnsemblPlants" id="Ma03_t26560.1">
    <property type="protein sequence ID" value="Ma03_p26560.1"/>
    <property type="gene ID" value="Ma03_g26560"/>
</dbReference>
<name>A0A804IGK4_MUSAM</name>
<feature type="compositionally biased region" description="Basic residues" evidence="1">
    <location>
        <begin position="16"/>
        <end position="25"/>
    </location>
</feature>
<evidence type="ECO:0000256" key="1">
    <source>
        <dbReference type="SAM" id="MobiDB-lite"/>
    </source>
</evidence>
<dbReference type="Gramene" id="Ma03_t26560.1">
    <property type="protein sequence ID" value="Ma03_p26560.1"/>
    <property type="gene ID" value="Ma03_g26560"/>
</dbReference>
<dbReference type="Proteomes" id="UP000012960">
    <property type="component" value="Unplaced"/>
</dbReference>
<reference evidence="3" key="2">
    <citation type="submission" date="2021-05" db="UniProtKB">
        <authorList>
            <consortium name="EnsemblPlants"/>
        </authorList>
    </citation>
    <scope>IDENTIFICATION</scope>
    <source>
        <strain evidence="3">subsp. malaccensis</strain>
    </source>
</reference>
<feature type="region of interest" description="Disordered" evidence="1">
    <location>
        <begin position="1"/>
        <end position="25"/>
    </location>
</feature>
<organism evidence="3 4">
    <name type="scientific">Musa acuminata subsp. malaccensis</name>
    <name type="common">Wild banana</name>
    <name type="synonym">Musa malaccensis</name>
    <dbReference type="NCBI Taxonomy" id="214687"/>
    <lineage>
        <taxon>Eukaryota</taxon>
        <taxon>Viridiplantae</taxon>
        <taxon>Streptophyta</taxon>
        <taxon>Embryophyta</taxon>
        <taxon>Tracheophyta</taxon>
        <taxon>Spermatophyta</taxon>
        <taxon>Magnoliopsida</taxon>
        <taxon>Liliopsida</taxon>
        <taxon>Zingiberales</taxon>
        <taxon>Musaceae</taxon>
        <taxon>Musa</taxon>
    </lineage>
</organism>